<protein>
    <submittedName>
        <fullName evidence="1">Uncharacterized protein</fullName>
    </submittedName>
</protein>
<accession>A0A3B7MU85</accession>
<dbReference type="OrthoDB" id="894042at2"/>
<dbReference type="KEGG" id="pseg:D3H65_08625"/>
<name>A0A3B7MU85_9BACT</name>
<dbReference type="AlphaFoldDB" id="A0A3B7MU85"/>
<evidence type="ECO:0000313" key="2">
    <source>
        <dbReference type="Proteomes" id="UP000263900"/>
    </source>
</evidence>
<reference evidence="1 2" key="1">
    <citation type="submission" date="2018-09" db="EMBL/GenBank/DDBJ databases">
        <title>Genome sequencing of strain 6GH32-13.</title>
        <authorList>
            <person name="Weon H.-Y."/>
            <person name="Heo J."/>
            <person name="Kwon S.-W."/>
        </authorList>
    </citation>
    <scope>NUCLEOTIDE SEQUENCE [LARGE SCALE GENOMIC DNA]</scope>
    <source>
        <strain evidence="1 2">5GH32-13</strain>
    </source>
</reference>
<organism evidence="1 2">
    <name type="scientific">Paraflavitalea soli</name>
    <dbReference type="NCBI Taxonomy" id="2315862"/>
    <lineage>
        <taxon>Bacteria</taxon>
        <taxon>Pseudomonadati</taxon>
        <taxon>Bacteroidota</taxon>
        <taxon>Chitinophagia</taxon>
        <taxon>Chitinophagales</taxon>
        <taxon>Chitinophagaceae</taxon>
        <taxon>Paraflavitalea</taxon>
    </lineage>
</organism>
<sequence>MAVYLFGATNACQVLKLPLLVTHYIKHKQESPYITLGSFFKMHYIDAQPFDADYAQDMQLPFKTTPDTFCLNAPSVVPVVPTIDFSAPAYRPVLQPIVNEIVPLSLATAAIFQPPRV</sequence>
<dbReference type="EMBL" id="CP032157">
    <property type="protein sequence ID" value="AXY74041.1"/>
    <property type="molecule type" value="Genomic_DNA"/>
</dbReference>
<evidence type="ECO:0000313" key="1">
    <source>
        <dbReference type="EMBL" id="AXY74041.1"/>
    </source>
</evidence>
<keyword evidence="2" id="KW-1185">Reference proteome</keyword>
<gene>
    <name evidence="1" type="ORF">D3H65_08625</name>
</gene>
<dbReference type="Proteomes" id="UP000263900">
    <property type="component" value="Chromosome"/>
</dbReference>
<proteinExistence type="predicted"/>